<sequence>MIRKVLGFRNRNVSHFTLEAINKKMAEMKFDREFAEEIMNTFKDRINEDGEKAFQKWFSELHYRLPEEFQDEFLAIKRYRQYAKWIEEEVCKLETETKLSWQQQTEDIKDLDDRARKVQLVIRSRLSDIALELR</sequence>
<dbReference type="RefSeq" id="WP_066157250.1">
    <property type="nucleotide sequence ID" value="NZ_CP020814.1"/>
</dbReference>
<keyword evidence="2" id="KW-1185">Reference proteome</keyword>
<dbReference type="EMBL" id="CP020814">
    <property type="protein sequence ID" value="ARK32367.1"/>
    <property type="molecule type" value="Genomic_DNA"/>
</dbReference>
<accession>A0A1X9MFY8</accession>
<organism evidence="1 2">
    <name type="scientific">Halalkalibacter krulwichiae</name>
    <dbReference type="NCBI Taxonomy" id="199441"/>
    <lineage>
        <taxon>Bacteria</taxon>
        <taxon>Bacillati</taxon>
        <taxon>Bacillota</taxon>
        <taxon>Bacilli</taxon>
        <taxon>Bacillales</taxon>
        <taxon>Bacillaceae</taxon>
        <taxon>Halalkalibacter</taxon>
    </lineage>
</organism>
<dbReference type="Proteomes" id="UP000193006">
    <property type="component" value="Chromosome"/>
</dbReference>
<reference evidence="1 2" key="1">
    <citation type="submission" date="2017-04" db="EMBL/GenBank/DDBJ databases">
        <title>Bacillus krulwichiae AM31D Genome sequencing and assembly.</title>
        <authorList>
            <person name="Krulwich T.A."/>
            <person name="Anastor L."/>
            <person name="Ehrlich R."/>
            <person name="Ehrlich G.D."/>
            <person name="Janto B."/>
        </authorList>
    </citation>
    <scope>NUCLEOTIDE SEQUENCE [LARGE SCALE GENOMIC DNA]</scope>
    <source>
        <strain evidence="1 2">AM31D</strain>
    </source>
</reference>
<dbReference type="KEGG" id="bkw:BkAM31D_22295"/>
<evidence type="ECO:0000313" key="1">
    <source>
        <dbReference type="EMBL" id="ARK32367.1"/>
    </source>
</evidence>
<name>A0A1X9MFY8_9BACI</name>
<dbReference type="STRING" id="199441.BkAM31D_22295"/>
<dbReference type="AlphaFoldDB" id="A0A1X9MFY8"/>
<protein>
    <submittedName>
        <fullName evidence="1">Uncharacterized protein</fullName>
    </submittedName>
</protein>
<gene>
    <name evidence="1" type="ORF">BkAM31D_22295</name>
</gene>
<proteinExistence type="predicted"/>
<evidence type="ECO:0000313" key="2">
    <source>
        <dbReference type="Proteomes" id="UP000193006"/>
    </source>
</evidence>